<evidence type="ECO:0000256" key="2">
    <source>
        <dbReference type="ARBA" id="ARBA00012722"/>
    </source>
</evidence>
<dbReference type="InterPro" id="IPR004150">
    <property type="entry name" value="NAD_DNA_ligase_OB"/>
</dbReference>
<gene>
    <name evidence="15 17" type="primary">ligA</name>
    <name evidence="17" type="ORF">NLO413_0541</name>
</gene>
<dbReference type="Gene3D" id="3.30.470.30">
    <property type="entry name" value="DNA ligase/mRNA capping enzyme"/>
    <property type="match status" value="1"/>
</dbReference>
<evidence type="ECO:0000256" key="15">
    <source>
        <dbReference type="HAMAP-Rule" id="MF_01588"/>
    </source>
</evidence>
<dbReference type="SUPFAM" id="SSF50249">
    <property type="entry name" value="Nucleic acid-binding proteins"/>
    <property type="match status" value="1"/>
</dbReference>
<dbReference type="AlphaFoldDB" id="A0A0F3NQK2"/>
<dbReference type="SUPFAM" id="SSF47781">
    <property type="entry name" value="RuvA domain 2-like"/>
    <property type="match status" value="1"/>
</dbReference>
<feature type="binding site" evidence="15">
    <location>
        <position position="402"/>
    </location>
    <ligand>
        <name>Zn(2+)</name>
        <dbReference type="ChEBI" id="CHEBI:29105"/>
    </ligand>
</feature>
<evidence type="ECO:0000256" key="12">
    <source>
        <dbReference type="ARBA" id="ARBA00023211"/>
    </source>
</evidence>
<keyword evidence="9 15" id="KW-0460">Magnesium</keyword>
<dbReference type="Gene3D" id="1.10.287.610">
    <property type="entry name" value="Helix hairpin bin"/>
    <property type="match status" value="1"/>
</dbReference>
<comment type="catalytic activity">
    <reaction evidence="13 15">
        <text>NAD(+) + (deoxyribonucleotide)n-3'-hydroxyl + 5'-phospho-(deoxyribonucleotide)m = (deoxyribonucleotide)n+m + AMP + beta-nicotinamide D-nucleotide.</text>
        <dbReference type="EC" id="6.5.1.2"/>
    </reaction>
</comment>
<dbReference type="STRING" id="1359163.NLO413_0541"/>
<dbReference type="SMART" id="SM00532">
    <property type="entry name" value="LIGANc"/>
    <property type="match status" value="1"/>
</dbReference>
<dbReference type="Pfam" id="PF03120">
    <property type="entry name" value="OB_DNA_ligase"/>
    <property type="match status" value="1"/>
</dbReference>
<evidence type="ECO:0000256" key="3">
    <source>
        <dbReference type="ARBA" id="ARBA00013308"/>
    </source>
</evidence>
<evidence type="ECO:0000313" key="17">
    <source>
        <dbReference type="EMBL" id="KJV69164.1"/>
    </source>
</evidence>
<dbReference type="InterPro" id="IPR012340">
    <property type="entry name" value="NA-bd_OB-fold"/>
</dbReference>
<feature type="binding site" evidence="15">
    <location>
        <position position="305"/>
    </location>
    <ligand>
        <name>NAD(+)</name>
        <dbReference type="ChEBI" id="CHEBI:57540"/>
    </ligand>
</feature>
<comment type="cofactor">
    <cofactor evidence="15">
        <name>Mg(2+)</name>
        <dbReference type="ChEBI" id="CHEBI:18420"/>
    </cofactor>
    <cofactor evidence="15">
        <name>Mn(2+)</name>
        <dbReference type="ChEBI" id="CHEBI:29035"/>
    </cofactor>
</comment>
<comment type="similarity">
    <text evidence="14 15">Belongs to the NAD-dependent DNA ligase family. LigA subfamily.</text>
</comment>
<dbReference type="FunFam" id="2.40.50.140:FF:000012">
    <property type="entry name" value="DNA ligase"/>
    <property type="match status" value="1"/>
</dbReference>
<dbReference type="InterPro" id="IPR013839">
    <property type="entry name" value="DNAligase_adenylation"/>
</dbReference>
<feature type="binding site" evidence="15">
    <location>
        <position position="417"/>
    </location>
    <ligand>
        <name>Zn(2+)</name>
        <dbReference type="ChEBI" id="CHEBI:29105"/>
    </ligand>
</feature>
<dbReference type="InterPro" id="IPR010994">
    <property type="entry name" value="RuvA_2-like"/>
</dbReference>
<dbReference type="SUPFAM" id="SSF56091">
    <property type="entry name" value="DNA ligase/mRNA capping enzyme, catalytic domain"/>
    <property type="match status" value="1"/>
</dbReference>
<keyword evidence="18" id="KW-1185">Reference proteome</keyword>
<dbReference type="PATRIC" id="fig|1359163.3.peg.529"/>
<keyword evidence="6 15" id="KW-0479">Metal-binding</keyword>
<keyword evidence="10 15" id="KW-0520">NAD</keyword>
<dbReference type="PANTHER" id="PTHR23389">
    <property type="entry name" value="CHROMOSOME TRANSMISSION FIDELITY FACTOR 18"/>
    <property type="match status" value="1"/>
</dbReference>
<dbReference type="Gene3D" id="6.20.10.30">
    <property type="match status" value="1"/>
</dbReference>
<dbReference type="EC" id="6.5.1.2" evidence="2 15"/>
<dbReference type="GO" id="GO:0006281">
    <property type="term" value="P:DNA repair"/>
    <property type="evidence" value="ECO:0007669"/>
    <property type="project" value="UniProtKB-KW"/>
</dbReference>
<evidence type="ECO:0000256" key="14">
    <source>
        <dbReference type="ARBA" id="ARBA00060881"/>
    </source>
</evidence>
<dbReference type="GO" id="GO:0006260">
    <property type="term" value="P:DNA replication"/>
    <property type="evidence" value="ECO:0007669"/>
    <property type="project" value="UniProtKB-KW"/>
</dbReference>
<dbReference type="OrthoDB" id="9759736at2"/>
<feature type="binding site" evidence="15">
    <location>
        <begin position="33"/>
        <end position="37"/>
    </location>
    <ligand>
        <name>NAD(+)</name>
        <dbReference type="ChEBI" id="CHEBI:57540"/>
    </ligand>
</feature>
<evidence type="ECO:0000256" key="6">
    <source>
        <dbReference type="ARBA" id="ARBA00022723"/>
    </source>
</evidence>
<dbReference type="Gene3D" id="3.40.50.10190">
    <property type="entry name" value="BRCT domain"/>
    <property type="match status" value="1"/>
</dbReference>
<evidence type="ECO:0000256" key="11">
    <source>
        <dbReference type="ARBA" id="ARBA00023204"/>
    </source>
</evidence>
<dbReference type="SMART" id="SM00292">
    <property type="entry name" value="BRCT"/>
    <property type="match status" value="1"/>
</dbReference>
<dbReference type="InterPro" id="IPR001357">
    <property type="entry name" value="BRCT_dom"/>
</dbReference>
<feature type="domain" description="BRCT" evidence="16">
    <location>
        <begin position="591"/>
        <end position="664"/>
    </location>
</feature>
<evidence type="ECO:0000256" key="10">
    <source>
        <dbReference type="ARBA" id="ARBA00023027"/>
    </source>
</evidence>
<evidence type="ECO:0000256" key="1">
    <source>
        <dbReference type="ARBA" id="ARBA00004067"/>
    </source>
</evidence>
<dbReference type="Gene3D" id="1.10.150.20">
    <property type="entry name" value="5' to 3' exonuclease, C-terminal subdomain"/>
    <property type="match status" value="2"/>
</dbReference>
<accession>A0A0F3NQK2</accession>
<evidence type="ECO:0000256" key="13">
    <source>
        <dbReference type="ARBA" id="ARBA00034005"/>
    </source>
</evidence>
<dbReference type="Gene3D" id="2.40.50.140">
    <property type="entry name" value="Nucleic acid-binding proteins"/>
    <property type="match status" value="1"/>
</dbReference>
<organism evidence="17 18">
    <name type="scientific">Candidatus Neoehrlichia procyonis str. RAC413</name>
    <dbReference type="NCBI Taxonomy" id="1359163"/>
    <lineage>
        <taxon>Bacteria</taxon>
        <taxon>Pseudomonadati</taxon>
        <taxon>Pseudomonadota</taxon>
        <taxon>Alphaproteobacteria</taxon>
        <taxon>Rickettsiales</taxon>
        <taxon>Anaplasmataceae</taxon>
        <taxon>Candidatus Neoehrlichia</taxon>
    </lineage>
</organism>
<dbReference type="PIRSF" id="PIRSF001604">
    <property type="entry name" value="LigA"/>
    <property type="match status" value="1"/>
</dbReference>
<comment type="function">
    <text evidence="1 15">DNA ligase that catalyzes the formation of phosphodiester linkages between 5'-phosphoryl and 3'-hydroxyl groups in double-stranded DNA using NAD as a coenzyme and as the energy source for the reaction. It is essential for DNA replication and repair of damaged DNA.</text>
</comment>
<dbReference type="Pfam" id="PF03119">
    <property type="entry name" value="DNA_ligase_ZBD"/>
    <property type="match status" value="1"/>
</dbReference>
<dbReference type="CDD" id="cd17748">
    <property type="entry name" value="BRCT_DNA_ligase_like"/>
    <property type="match status" value="1"/>
</dbReference>
<feature type="binding site" evidence="15">
    <location>
        <position position="281"/>
    </location>
    <ligand>
        <name>NAD(+)</name>
        <dbReference type="ChEBI" id="CHEBI:57540"/>
    </ligand>
</feature>
<dbReference type="InterPro" id="IPR036420">
    <property type="entry name" value="BRCT_dom_sf"/>
</dbReference>
<keyword evidence="11 15" id="KW-0234">DNA repair</keyword>
<keyword evidence="4 15" id="KW-0436">Ligase</keyword>
<dbReference type="GO" id="GO:0003911">
    <property type="term" value="F:DNA ligase (NAD+) activity"/>
    <property type="evidence" value="ECO:0007669"/>
    <property type="project" value="UniProtKB-UniRule"/>
</dbReference>
<dbReference type="InterPro" id="IPR018239">
    <property type="entry name" value="DNA_ligase_AS"/>
</dbReference>
<dbReference type="Pfam" id="PF01653">
    <property type="entry name" value="DNA_ligase_aden"/>
    <property type="match status" value="1"/>
</dbReference>
<dbReference type="GO" id="GO:0046872">
    <property type="term" value="F:metal ion binding"/>
    <property type="evidence" value="ECO:0007669"/>
    <property type="project" value="UniProtKB-KW"/>
</dbReference>
<dbReference type="HAMAP" id="MF_01588">
    <property type="entry name" value="DNA_ligase_A"/>
    <property type="match status" value="1"/>
</dbReference>
<evidence type="ECO:0000259" key="16">
    <source>
        <dbReference type="PROSITE" id="PS50172"/>
    </source>
</evidence>
<dbReference type="PROSITE" id="PS50172">
    <property type="entry name" value="BRCT"/>
    <property type="match status" value="1"/>
</dbReference>
<dbReference type="CDD" id="cd00114">
    <property type="entry name" value="LIGANc"/>
    <property type="match status" value="1"/>
</dbReference>
<protein>
    <recommendedName>
        <fullName evidence="3 15">DNA ligase</fullName>
        <ecNumber evidence="2 15">6.5.1.2</ecNumber>
    </recommendedName>
    <alternativeName>
        <fullName evidence="15">Polydeoxyribonucleotide synthase [NAD(+)]</fullName>
    </alternativeName>
</protein>
<feature type="active site" description="N6-AMP-lysine intermediate" evidence="15">
    <location>
        <position position="118"/>
    </location>
</feature>
<name>A0A0F3NQK2_9RICK</name>
<keyword evidence="8 15" id="KW-0862">Zinc</keyword>
<sequence length="668" mass="76495">MLNQKKLELKKLNEQLAYHDDLYHKHDKPKITDAQYDKLCKSKKELLEQFPELEKYDNYKNIIGASINTKFHKIEHTEPMFSLENAFSATDIEKFILRTKRFLHMSDNNPLTITCELKIDGLSFSMLYKNGILIQASTRGNGYFGEDITQNVKTIKNIPYIIKNAPTLLEVRGEIYMDRHDFAQLNKTYNFANPRNAAAGSVRQLNYEVTKSRNLKYFVYSIVNSNANTQEELLNQLSNWGFCVNKNTCTTNNIEEALNFYNKIYNTRNNICYDIDGVIYKINDISLQKSLGATSRCPRWAIAYKFPSVEAKTQLKNISIQVGRTGVITPIAELDPINIGGVIISRANLHNQDEIKRKDIRIGDYVIIRRAGDVIPQVVDVDKSLRNQKLQEFIFPSHCPSCGCKLHKDTQEIALRCTGELICKNQVLERIKHFVSRDALNIVGIGKKQIEFFYEKSLITNIDDIFSLEEKLKNIKLESFHGWGKQSIANLLEAIQHSKNVKLENFIFALGIRFIGKNTAKSLAQYYISYKDWYSAMLLLKDNDNTNNINGVGKKSIESLRIFFSEPYNINILNRLTEKLNIINTQKTEQYTKNNITGKIIVFTGTFSSMSRNEAKLQAERLGAKVKSTLSAKTNLLVAGSNPGSKYKKAQELQIQIIDENSWLTMIS</sequence>
<dbReference type="PANTHER" id="PTHR23389:SF9">
    <property type="entry name" value="DNA LIGASE"/>
    <property type="match status" value="1"/>
</dbReference>
<dbReference type="InterPro" id="IPR004149">
    <property type="entry name" value="Znf_DNAligase_C4"/>
</dbReference>
<keyword evidence="7 15" id="KW-0227">DNA damage</keyword>
<evidence type="ECO:0000313" key="18">
    <source>
        <dbReference type="Proteomes" id="UP000033562"/>
    </source>
</evidence>
<dbReference type="Proteomes" id="UP000033562">
    <property type="component" value="Unassembled WGS sequence"/>
</dbReference>
<comment type="caution">
    <text evidence="17">The sequence shown here is derived from an EMBL/GenBank/DDBJ whole genome shotgun (WGS) entry which is preliminary data.</text>
</comment>
<feature type="binding site" evidence="15">
    <location>
        <position position="423"/>
    </location>
    <ligand>
        <name>Zn(2+)</name>
        <dbReference type="ChEBI" id="CHEBI:29105"/>
    </ligand>
</feature>
<feature type="binding site" evidence="15">
    <location>
        <position position="116"/>
    </location>
    <ligand>
        <name>NAD(+)</name>
        <dbReference type="ChEBI" id="CHEBI:57540"/>
    </ligand>
</feature>
<proteinExistence type="inferred from homology"/>
<dbReference type="Pfam" id="PF12826">
    <property type="entry name" value="HHH_2"/>
    <property type="match status" value="1"/>
</dbReference>
<evidence type="ECO:0000256" key="4">
    <source>
        <dbReference type="ARBA" id="ARBA00022598"/>
    </source>
</evidence>
<dbReference type="InterPro" id="IPR041663">
    <property type="entry name" value="DisA/LigA_HHH"/>
</dbReference>
<dbReference type="InterPro" id="IPR013840">
    <property type="entry name" value="DNAligase_N"/>
</dbReference>
<dbReference type="PROSITE" id="PS01055">
    <property type="entry name" value="DNA_LIGASE_N1"/>
    <property type="match status" value="1"/>
</dbReference>
<evidence type="ECO:0000256" key="5">
    <source>
        <dbReference type="ARBA" id="ARBA00022705"/>
    </source>
</evidence>
<dbReference type="SUPFAM" id="SSF52113">
    <property type="entry name" value="BRCT domain"/>
    <property type="match status" value="1"/>
</dbReference>
<keyword evidence="12 15" id="KW-0464">Manganese</keyword>
<evidence type="ECO:0000256" key="8">
    <source>
        <dbReference type="ARBA" id="ARBA00022833"/>
    </source>
</evidence>
<dbReference type="RefSeq" id="WP_045808939.1">
    <property type="nucleotide sequence ID" value="NZ_LANX01000001.1"/>
</dbReference>
<dbReference type="EMBL" id="LANX01000001">
    <property type="protein sequence ID" value="KJV69164.1"/>
    <property type="molecule type" value="Genomic_DNA"/>
</dbReference>
<dbReference type="InterPro" id="IPR001679">
    <property type="entry name" value="DNA_ligase"/>
</dbReference>
<evidence type="ECO:0000256" key="7">
    <source>
        <dbReference type="ARBA" id="ARBA00022763"/>
    </source>
</evidence>
<reference evidence="17 18" key="1">
    <citation type="submission" date="2015-02" db="EMBL/GenBank/DDBJ databases">
        <title>Genome Sequencing of Rickettsiales.</title>
        <authorList>
            <person name="Daugherty S.C."/>
            <person name="Su Q."/>
            <person name="Abolude K."/>
            <person name="Beier-Sexton M."/>
            <person name="Carlyon J.A."/>
            <person name="Carter R."/>
            <person name="Day N.P."/>
            <person name="Dumler S.J."/>
            <person name="Dyachenko V."/>
            <person name="Godinez A."/>
            <person name="Kurtti T.J."/>
            <person name="Lichay M."/>
            <person name="Mullins K.E."/>
            <person name="Ott S."/>
            <person name="Pappas-Brown V."/>
            <person name="Paris D.H."/>
            <person name="Patel P."/>
            <person name="Richards A.L."/>
            <person name="Sadzewicz L."/>
            <person name="Sears K."/>
            <person name="Seidman D."/>
            <person name="Sengamalay N."/>
            <person name="Stenos J."/>
            <person name="Tallon L.J."/>
            <person name="Vincent G."/>
            <person name="Fraser C.M."/>
            <person name="Munderloh U."/>
            <person name="Dunning-Hotopp J.C."/>
        </authorList>
    </citation>
    <scope>NUCLEOTIDE SEQUENCE [LARGE SCALE GENOMIC DNA]</scope>
    <source>
        <strain evidence="17 18">RAC413</strain>
    </source>
</reference>
<dbReference type="Pfam" id="PF00533">
    <property type="entry name" value="BRCT"/>
    <property type="match status" value="1"/>
</dbReference>
<dbReference type="NCBIfam" id="NF005932">
    <property type="entry name" value="PRK07956.1"/>
    <property type="match status" value="1"/>
</dbReference>
<feature type="binding site" evidence="15">
    <location>
        <position position="399"/>
    </location>
    <ligand>
        <name>Zn(2+)</name>
        <dbReference type="ChEBI" id="CHEBI:29105"/>
    </ligand>
</feature>
<keyword evidence="5 15" id="KW-0235">DNA replication</keyword>
<feature type="binding site" evidence="15">
    <location>
        <position position="139"/>
    </location>
    <ligand>
        <name>NAD(+)</name>
        <dbReference type="ChEBI" id="CHEBI:57540"/>
    </ligand>
</feature>
<feature type="binding site" evidence="15">
    <location>
        <position position="174"/>
    </location>
    <ligand>
        <name>NAD(+)</name>
        <dbReference type="ChEBI" id="CHEBI:57540"/>
    </ligand>
</feature>
<dbReference type="NCBIfam" id="TIGR00575">
    <property type="entry name" value="dnlj"/>
    <property type="match status" value="1"/>
</dbReference>
<feature type="binding site" evidence="15">
    <location>
        <begin position="82"/>
        <end position="83"/>
    </location>
    <ligand>
        <name>NAD(+)</name>
        <dbReference type="ChEBI" id="CHEBI:57540"/>
    </ligand>
</feature>
<evidence type="ECO:0000256" key="9">
    <source>
        <dbReference type="ARBA" id="ARBA00022842"/>
    </source>
</evidence>